<dbReference type="GO" id="GO:0098796">
    <property type="term" value="C:membrane protein complex"/>
    <property type="evidence" value="ECO:0007669"/>
    <property type="project" value="UniProtKB-ARBA"/>
</dbReference>
<dbReference type="GO" id="GO:0016887">
    <property type="term" value="F:ATP hydrolysis activity"/>
    <property type="evidence" value="ECO:0007669"/>
    <property type="project" value="InterPro"/>
</dbReference>
<dbReference type="PANTHER" id="PTHR24220">
    <property type="entry name" value="IMPORT ATP-BINDING PROTEIN"/>
    <property type="match status" value="1"/>
</dbReference>
<dbReference type="InterPro" id="IPR003439">
    <property type="entry name" value="ABC_transporter-like_ATP-bd"/>
</dbReference>
<dbReference type="Pfam" id="PF00005">
    <property type="entry name" value="ABC_tran"/>
    <property type="match status" value="1"/>
</dbReference>
<keyword evidence="1" id="KW-0813">Transport</keyword>
<proteinExistence type="inferred from homology"/>
<evidence type="ECO:0000256" key="1">
    <source>
        <dbReference type="ARBA" id="ARBA00022448"/>
    </source>
</evidence>
<dbReference type="GO" id="GO:0022857">
    <property type="term" value="F:transmembrane transporter activity"/>
    <property type="evidence" value="ECO:0007669"/>
    <property type="project" value="TreeGrafter"/>
</dbReference>
<dbReference type="PROSITE" id="PS00211">
    <property type="entry name" value="ABC_TRANSPORTER_1"/>
    <property type="match status" value="1"/>
</dbReference>
<comment type="similarity">
    <text evidence="4">Belongs to the ABC transporter superfamily. Macrolide exporter (TC 3.A.1.122) family.</text>
</comment>
<dbReference type="InterPro" id="IPR015854">
    <property type="entry name" value="ABC_transpr_LolD-like"/>
</dbReference>
<evidence type="ECO:0000256" key="2">
    <source>
        <dbReference type="ARBA" id="ARBA00022741"/>
    </source>
</evidence>
<dbReference type="InterPro" id="IPR027417">
    <property type="entry name" value="P-loop_NTPase"/>
</dbReference>
<sequence length="237" mass="26081">MNWNGKNTMSSKGLEAFHLCKSYIVGSRKILVLDDVSLTVQIGGFVVVEGKSGSGKSTLLSLLSGLDRPDSGTIGLSGTDITNLSEDALAPFRNRTIGYVFQSFHLVPSLTAIENIAFPAELNRDPQAVQKAEELLHRVGLSQRKNNFPHQLSGGEKQRIAICRALINKPQIVFADEPTGNLDSANGKNIMELLLELRREFKTTLVLATHSSEISRQADHVFRLLDGRMIHSQEDED</sequence>
<dbReference type="GO" id="GO:0005886">
    <property type="term" value="C:plasma membrane"/>
    <property type="evidence" value="ECO:0007669"/>
    <property type="project" value="TreeGrafter"/>
</dbReference>
<dbReference type="EMBL" id="CP003985">
    <property type="protein sequence ID" value="AGF76939.1"/>
    <property type="molecule type" value="Genomic_DNA"/>
</dbReference>
<dbReference type="InterPro" id="IPR003593">
    <property type="entry name" value="AAA+_ATPase"/>
</dbReference>
<dbReference type="CDD" id="cd03255">
    <property type="entry name" value="ABC_MJ0796_LolCDE_FtsE"/>
    <property type="match status" value="1"/>
</dbReference>
<reference evidence="7" key="1">
    <citation type="journal article" date="2013" name="Stand. Genomic Sci.">
        <title>Complete genome sequence of Desulfocapsa sulfexigens, a marine deltaproteobacterium specialized in disproportionating inorganic sulfur compounds.</title>
        <authorList>
            <person name="Finster K.W."/>
            <person name="Kjeldsen K.U."/>
            <person name="Kube M."/>
            <person name="Reinhardt R."/>
            <person name="Mussmann M."/>
            <person name="Amann R."/>
            <person name="Schreiber L."/>
        </authorList>
    </citation>
    <scope>NUCLEOTIDE SEQUENCE [LARGE SCALE GENOMIC DNA]</scope>
    <source>
        <strain evidence="7">DSM 10523 / SB164P1</strain>
    </source>
</reference>
<feature type="domain" description="ABC transporter" evidence="5">
    <location>
        <begin position="14"/>
        <end position="237"/>
    </location>
</feature>
<evidence type="ECO:0000256" key="4">
    <source>
        <dbReference type="ARBA" id="ARBA00038388"/>
    </source>
</evidence>
<protein>
    <submittedName>
        <fullName evidence="6">ABC-type antimicrobial peptide transport system, ATPase component</fullName>
    </submittedName>
</protein>
<keyword evidence="7" id="KW-1185">Reference proteome</keyword>
<evidence type="ECO:0000313" key="6">
    <source>
        <dbReference type="EMBL" id="AGF76939.1"/>
    </source>
</evidence>
<dbReference type="GO" id="GO:0005524">
    <property type="term" value="F:ATP binding"/>
    <property type="evidence" value="ECO:0007669"/>
    <property type="project" value="UniProtKB-KW"/>
</dbReference>
<dbReference type="Gene3D" id="3.40.50.300">
    <property type="entry name" value="P-loop containing nucleotide triphosphate hydrolases"/>
    <property type="match status" value="1"/>
</dbReference>
<organism evidence="6 7">
    <name type="scientific">Desulfocapsa sulfexigens (strain DSM 10523 / SB164P1)</name>
    <dbReference type="NCBI Taxonomy" id="1167006"/>
    <lineage>
        <taxon>Bacteria</taxon>
        <taxon>Pseudomonadati</taxon>
        <taxon>Thermodesulfobacteriota</taxon>
        <taxon>Desulfobulbia</taxon>
        <taxon>Desulfobulbales</taxon>
        <taxon>Desulfocapsaceae</taxon>
        <taxon>Desulfocapsa</taxon>
    </lineage>
</organism>
<dbReference type="KEGG" id="dsf:UWK_00354"/>
<dbReference type="eggNOG" id="COG1136">
    <property type="taxonomic scope" value="Bacteria"/>
</dbReference>
<dbReference type="InterPro" id="IPR017911">
    <property type="entry name" value="MacB-like_ATP-bd"/>
</dbReference>
<accession>M1NAT9</accession>
<dbReference type="InterPro" id="IPR017871">
    <property type="entry name" value="ABC_transporter-like_CS"/>
</dbReference>
<gene>
    <name evidence="6" type="ordered locus">UWK_00354</name>
</gene>
<evidence type="ECO:0000313" key="7">
    <source>
        <dbReference type="Proteomes" id="UP000011721"/>
    </source>
</evidence>
<dbReference type="Proteomes" id="UP000011721">
    <property type="component" value="Chromosome"/>
</dbReference>
<dbReference type="FunFam" id="3.40.50.300:FF:000032">
    <property type="entry name" value="Export ABC transporter ATP-binding protein"/>
    <property type="match status" value="1"/>
</dbReference>
<dbReference type="HOGENOM" id="CLU_000604_1_22_7"/>
<dbReference type="SUPFAM" id="SSF52540">
    <property type="entry name" value="P-loop containing nucleoside triphosphate hydrolases"/>
    <property type="match status" value="1"/>
</dbReference>
<dbReference type="PATRIC" id="fig|1167006.5.peg.399"/>
<evidence type="ECO:0000256" key="3">
    <source>
        <dbReference type="ARBA" id="ARBA00022840"/>
    </source>
</evidence>
<name>M1NAT9_DESSD</name>
<dbReference type="PROSITE" id="PS50893">
    <property type="entry name" value="ABC_TRANSPORTER_2"/>
    <property type="match status" value="1"/>
</dbReference>
<dbReference type="PANTHER" id="PTHR24220:SF86">
    <property type="entry name" value="ABC TRANSPORTER ABCH.1"/>
    <property type="match status" value="1"/>
</dbReference>
<keyword evidence="3" id="KW-0067">ATP-binding</keyword>
<evidence type="ECO:0000259" key="5">
    <source>
        <dbReference type="PROSITE" id="PS50893"/>
    </source>
</evidence>
<keyword evidence="2" id="KW-0547">Nucleotide-binding</keyword>
<dbReference type="STRING" id="1167006.UWK_00354"/>
<dbReference type="AlphaFoldDB" id="M1NAT9"/>
<dbReference type="SMART" id="SM00382">
    <property type="entry name" value="AAA"/>
    <property type="match status" value="1"/>
</dbReference>